<feature type="domain" description="LytR/CpsA/Psr regulator C-terminal" evidence="2">
    <location>
        <begin position="56"/>
        <end position="143"/>
    </location>
</feature>
<gene>
    <name evidence="3" type="ORF">Ahu01nite_035760</name>
</gene>
<dbReference type="Gene3D" id="3.30.70.2390">
    <property type="match status" value="1"/>
</dbReference>
<dbReference type="InterPro" id="IPR027381">
    <property type="entry name" value="LytR/CpsA/Psr_C"/>
</dbReference>
<reference evidence="3 4" key="1">
    <citation type="submission" date="2021-01" db="EMBL/GenBank/DDBJ databases">
        <title>Whole genome shotgun sequence of Actinoplanes humidus NBRC 14915.</title>
        <authorList>
            <person name="Komaki H."/>
            <person name="Tamura T."/>
        </authorList>
    </citation>
    <scope>NUCLEOTIDE SEQUENCE [LARGE SCALE GENOMIC DNA]</scope>
    <source>
        <strain evidence="3 4">NBRC 14915</strain>
    </source>
</reference>
<keyword evidence="4" id="KW-1185">Reference proteome</keyword>
<keyword evidence="1" id="KW-0812">Transmembrane</keyword>
<feature type="transmembrane region" description="Helical" evidence="1">
    <location>
        <begin position="6"/>
        <end position="27"/>
    </location>
</feature>
<organism evidence="3 4">
    <name type="scientific">Winogradskya humida</name>
    <dbReference type="NCBI Taxonomy" id="113566"/>
    <lineage>
        <taxon>Bacteria</taxon>
        <taxon>Bacillati</taxon>
        <taxon>Actinomycetota</taxon>
        <taxon>Actinomycetes</taxon>
        <taxon>Micromonosporales</taxon>
        <taxon>Micromonosporaceae</taxon>
        <taxon>Winogradskya</taxon>
    </lineage>
</organism>
<keyword evidence="1" id="KW-0472">Membrane</keyword>
<evidence type="ECO:0000313" key="4">
    <source>
        <dbReference type="Proteomes" id="UP000603200"/>
    </source>
</evidence>
<keyword evidence="1" id="KW-1133">Transmembrane helix</keyword>
<sequence>MSLTRVRAFIVLGVLVVSALVVVIVAVTKDTQNGPVADACKGAVMVNATLPRGTSDVTVKVLNGTGRPGLAAALTQDMKNRGFTTQKPAESKKRFTGVALVQYGPKGLSSAWLIQAFFLNESKAEYDPKRTDATVNLVVGTLYRQLATPTEVNQSLSILGSPVVPPGACAAPHDQLQAAK</sequence>
<dbReference type="Pfam" id="PF13399">
    <property type="entry name" value="LytR_C"/>
    <property type="match status" value="1"/>
</dbReference>
<comment type="caution">
    <text evidence="3">The sequence shown here is derived from an EMBL/GenBank/DDBJ whole genome shotgun (WGS) entry which is preliminary data.</text>
</comment>
<dbReference type="Proteomes" id="UP000603200">
    <property type="component" value="Unassembled WGS sequence"/>
</dbReference>
<evidence type="ECO:0000259" key="2">
    <source>
        <dbReference type="Pfam" id="PF13399"/>
    </source>
</evidence>
<name>A0ABQ3ZPN3_9ACTN</name>
<evidence type="ECO:0000313" key="3">
    <source>
        <dbReference type="EMBL" id="GIE20474.1"/>
    </source>
</evidence>
<proteinExistence type="predicted"/>
<evidence type="ECO:0000256" key="1">
    <source>
        <dbReference type="SAM" id="Phobius"/>
    </source>
</evidence>
<dbReference type="RefSeq" id="WP_203837641.1">
    <property type="nucleotide sequence ID" value="NZ_BAAATV010000008.1"/>
</dbReference>
<dbReference type="EMBL" id="BOMN01000041">
    <property type="protein sequence ID" value="GIE20474.1"/>
    <property type="molecule type" value="Genomic_DNA"/>
</dbReference>
<accession>A0ABQ3ZPN3</accession>
<protein>
    <recommendedName>
        <fullName evidence="2">LytR/CpsA/Psr regulator C-terminal domain-containing protein</fullName>
    </recommendedName>
</protein>